<dbReference type="Gene3D" id="3.40.50.10810">
    <property type="entry name" value="Tandem AAA-ATPase domain"/>
    <property type="match status" value="1"/>
</dbReference>
<feature type="domain" description="Helicase ATP-binding" evidence="4">
    <location>
        <begin position="389"/>
        <end position="562"/>
    </location>
</feature>
<dbReference type="InterPro" id="IPR038718">
    <property type="entry name" value="SNF2-like_sf"/>
</dbReference>
<accession>A0AA39R4F4</accession>
<protein>
    <submittedName>
        <fullName evidence="6">Uncharacterized protein</fullName>
    </submittedName>
</protein>
<dbReference type="CDD" id="cd18008">
    <property type="entry name" value="DEXDc_SHPRH-like"/>
    <property type="match status" value="1"/>
</dbReference>
<dbReference type="InterPro" id="IPR027417">
    <property type="entry name" value="P-loop_NTPase"/>
</dbReference>
<dbReference type="GO" id="GO:0016787">
    <property type="term" value="F:hydrolase activity"/>
    <property type="evidence" value="ECO:0007669"/>
    <property type="project" value="UniProtKB-KW"/>
</dbReference>
<keyword evidence="7" id="KW-1185">Reference proteome</keyword>
<evidence type="ECO:0000313" key="7">
    <source>
        <dbReference type="Proteomes" id="UP001166286"/>
    </source>
</evidence>
<dbReference type="InterPro" id="IPR001650">
    <property type="entry name" value="Helicase_C-like"/>
</dbReference>
<dbReference type="AlphaFoldDB" id="A0AA39R4F4"/>
<organism evidence="6 7">
    <name type="scientific">Cladonia borealis</name>
    <dbReference type="NCBI Taxonomy" id="184061"/>
    <lineage>
        <taxon>Eukaryota</taxon>
        <taxon>Fungi</taxon>
        <taxon>Dikarya</taxon>
        <taxon>Ascomycota</taxon>
        <taxon>Pezizomycotina</taxon>
        <taxon>Lecanoromycetes</taxon>
        <taxon>OSLEUM clade</taxon>
        <taxon>Lecanoromycetidae</taxon>
        <taxon>Lecanorales</taxon>
        <taxon>Lecanorineae</taxon>
        <taxon>Cladoniaceae</taxon>
        <taxon>Cladonia</taxon>
    </lineage>
</organism>
<dbReference type="SUPFAM" id="SSF52540">
    <property type="entry name" value="P-loop containing nucleoside triphosphate hydrolases"/>
    <property type="match status" value="2"/>
</dbReference>
<dbReference type="PANTHER" id="PTHR45626:SF22">
    <property type="entry name" value="DNA REPAIR PROTEIN RAD5"/>
    <property type="match status" value="1"/>
</dbReference>
<dbReference type="Gene3D" id="3.40.50.300">
    <property type="entry name" value="P-loop containing nucleotide triphosphate hydrolases"/>
    <property type="match status" value="1"/>
</dbReference>
<dbReference type="PROSITE" id="PS51194">
    <property type="entry name" value="HELICASE_CTER"/>
    <property type="match status" value="1"/>
</dbReference>
<evidence type="ECO:0000259" key="5">
    <source>
        <dbReference type="PROSITE" id="PS51194"/>
    </source>
</evidence>
<evidence type="ECO:0000256" key="1">
    <source>
        <dbReference type="ARBA" id="ARBA00022741"/>
    </source>
</evidence>
<dbReference type="GO" id="GO:0005634">
    <property type="term" value="C:nucleus"/>
    <property type="evidence" value="ECO:0007669"/>
    <property type="project" value="TreeGrafter"/>
</dbReference>
<evidence type="ECO:0000256" key="3">
    <source>
        <dbReference type="ARBA" id="ARBA00022840"/>
    </source>
</evidence>
<dbReference type="GO" id="GO:0006281">
    <property type="term" value="P:DNA repair"/>
    <property type="evidence" value="ECO:0007669"/>
    <property type="project" value="TreeGrafter"/>
</dbReference>
<keyword evidence="2" id="KW-0378">Hydrolase</keyword>
<reference evidence="6" key="1">
    <citation type="submission" date="2023-03" db="EMBL/GenBank/DDBJ databases">
        <title>Complete genome of Cladonia borealis.</title>
        <authorList>
            <person name="Park H."/>
        </authorList>
    </citation>
    <scope>NUCLEOTIDE SEQUENCE</scope>
    <source>
        <strain evidence="6">ANT050790</strain>
    </source>
</reference>
<dbReference type="InterPro" id="IPR014001">
    <property type="entry name" value="Helicase_ATP-bd"/>
</dbReference>
<comment type="caution">
    <text evidence="6">The sequence shown here is derived from an EMBL/GenBank/DDBJ whole genome shotgun (WGS) entry which is preliminary data.</text>
</comment>
<gene>
    <name evidence="6" type="ORF">JMJ35_003593</name>
</gene>
<name>A0AA39R4F4_9LECA</name>
<dbReference type="SMART" id="SM00487">
    <property type="entry name" value="DEXDc"/>
    <property type="match status" value="1"/>
</dbReference>
<proteinExistence type="predicted"/>
<dbReference type="CDD" id="cd18793">
    <property type="entry name" value="SF2_C_SNF"/>
    <property type="match status" value="1"/>
</dbReference>
<dbReference type="Pfam" id="PF00271">
    <property type="entry name" value="Helicase_C"/>
    <property type="match status" value="1"/>
</dbReference>
<dbReference type="InterPro" id="IPR049730">
    <property type="entry name" value="SNF2/RAD54-like_C"/>
</dbReference>
<evidence type="ECO:0000256" key="2">
    <source>
        <dbReference type="ARBA" id="ARBA00022801"/>
    </source>
</evidence>
<dbReference type="GO" id="GO:0008094">
    <property type="term" value="F:ATP-dependent activity, acting on DNA"/>
    <property type="evidence" value="ECO:0007669"/>
    <property type="project" value="TreeGrafter"/>
</dbReference>
<evidence type="ECO:0000259" key="4">
    <source>
        <dbReference type="PROSITE" id="PS51192"/>
    </source>
</evidence>
<keyword evidence="3" id="KW-0067">ATP-binding</keyword>
<dbReference type="Proteomes" id="UP001166286">
    <property type="component" value="Unassembled WGS sequence"/>
</dbReference>
<dbReference type="GO" id="GO:0005524">
    <property type="term" value="F:ATP binding"/>
    <property type="evidence" value="ECO:0007669"/>
    <property type="project" value="UniProtKB-KW"/>
</dbReference>
<keyword evidence="1" id="KW-0547">Nucleotide-binding</keyword>
<dbReference type="PANTHER" id="PTHR45626">
    <property type="entry name" value="TRANSCRIPTION TERMINATION FACTOR 2-RELATED"/>
    <property type="match status" value="1"/>
</dbReference>
<dbReference type="EMBL" id="JAFEKC020000006">
    <property type="protein sequence ID" value="KAK0513871.1"/>
    <property type="molecule type" value="Genomic_DNA"/>
</dbReference>
<dbReference type="InterPro" id="IPR000330">
    <property type="entry name" value="SNF2_N"/>
</dbReference>
<dbReference type="SMART" id="SM00490">
    <property type="entry name" value="HELICc"/>
    <property type="match status" value="1"/>
</dbReference>
<dbReference type="Pfam" id="PF00176">
    <property type="entry name" value="SNF2-rel_dom"/>
    <property type="match status" value="1"/>
</dbReference>
<feature type="domain" description="Helicase C-terminal" evidence="5">
    <location>
        <begin position="784"/>
        <end position="941"/>
    </location>
</feature>
<dbReference type="InterPro" id="IPR050628">
    <property type="entry name" value="SNF2_RAD54_helicase_TF"/>
</dbReference>
<dbReference type="PROSITE" id="PS51192">
    <property type="entry name" value="HELICASE_ATP_BIND_1"/>
    <property type="match status" value="1"/>
</dbReference>
<evidence type="ECO:0000313" key="6">
    <source>
        <dbReference type="EMBL" id="KAK0513871.1"/>
    </source>
</evidence>
<sequence>MVDIGQNCRPRKRLRLDHNLEDQKYHTTFKNSAEYNLTGGIYSDAASDQGFSPSTPAALSNSSIARTENVYSQTWSYDTTRTVASETYITHSTMTVQSTVAKYVGPTITPDVSGIDASATSGCDLVSSKVHPEVEICFGALENIAVYQLQSRYLDVEVTYPPVSLRTSQEFLQLELTTGSVVGRLDARYSKILGVLKDEQNLVLQLYLVTAFSQARRCRRRRARMEDTDTMQPKHCSATLSVVMYGPMVLFEALGQFLSECSIAIQPPLNCNWDVPYRNPQSLSGRDDNPPTTFQLESLRLSSHIEELGLSADPSASLESQDSLPETEAPAPIRTKLYSHQKRALSFMLMRELAWGKLGNHTELRKAMNNDFPTIADQWSRISENAIDHQADVPAGIGILADSMGLGKTLSMIAFLAMDWLYCARRSPRRSPTLLVVQSSLLKTWERELEMHLHPDTLRWCRYHGPKRFQDTSRMFSYDIVITTYDVVSADWRRLADSISQLFSTTWRRVVLDEAHEIRVGTTLRAKAVCALRSHLRWALSGTPINNQWKDLASLLHFLKALPDEDMKSLGAMLKSDVPNSLTRSLLASICLRRSKKALDLPPRRDRIHKVDFDAKESEHYKAINECVIGFVVQETASKSPGMYSNVLARINWLRQTCNLGTCYRQQSSGVESDALHSQEVFDNMLSAGMAICAVCEKDLSIADDSNELPSGATEDPGSSQPRLFMCGKLICASCFALSRTSIFLNSGACQHQPPCVCLSVNPSNPSTTLTTAPSSSLPVKMRALQKDLREIPETDKSIIFSFWTSTLDVVGTALDELQLPYARVDGTMSSEKRQQALDSFMEDSRIRSILISIGCGANGLNLTVANHVFLMEPQWNPMLEDQALDRVYRIGQTKEVTTTRYIVANTLEEGIRHQQLKKRNLAEQAFALSRGHDKWLENVKAMLSSVP</sequence>